<sequence>MKAYIEDRDKNCGTYDASIVAKKTALSVTLQHYLASLATVSRFYIRTELMQGISKTESLPLFPSGIAICPLAIT</sequence>
<dbReference type="EMBL" id="CCYD01002047">
    <property type="protein sequence ID" value="CEG46226.1"/>
    <property type="molecule type" value="Genomic_DNA"/>
</dbReference>
<evidence type="ECO:0000313" key="1">
    <source>
        <dbReference type="EMBL" id="CEG46226.1"/>
    </source>
</evidence>
<dbReference type="GeneID" id="36397695"/>
<name>A0A0P1AWN3_PLAHL</name>
<reference evidence="2" key="1">
    <citation type="submission" date="2014-09" db="EMBL/GenBank/DDBJ databases">
        <authorList>
            <person name="Sharma Rahul"/>
            <person name="Thines Marco"/>
        </authorList>
    </citation>
    <scope>NUCLEOTIDE SEQUENCE [LARGE SCALE GENOMIC DNA]</scope>
</reference>
<accession>A0A0P1AWN3</accession>
<proteinExistence type="predicted"/>
<dbReference type="RefSeq" id="XP_024582595.1">
    <property type="nucleotide sequence ID" value="XM_024717059.1"/>
</dbReference>
<dbReference type="AlphaFoldDB" id="A0A0P1AWN3"/>
<protein>
    <submittedName>
        <fullName evidence="1">Uncharacterized protein</fullName>
    </submittedName>
</protein>
<evidence type="ECO:0000313" key="2">
    <source>
        <dbReference type="Proteomes" id="UP000054928"/>
    </source>
</evidence>
<keyword evidence="2" id="KW-1185">Reference proteome</keyword>
<organism evidence="1 2">
    <name type="scientific">Plasmopara halstedii</name>
    <name type="common">Downy mildew of sunflower</name>
    <dbReference type="NCBI Taxonomy" id="4781"/>
    <lineage>
        <taxon>Eukaryota</taxon>
        <taxon>Sar</taxon>
        <taxon>Stramenopiles</taxon>
        <taxon>Oomycota</taxon>
        <taxon>Peronosporomycetes</taxon>
        <taxon>Peronosporales</taxon>
        <taxon>Peronosporaceae</taxon>
        <taxon>Plasmopara</taxon>
    </lineage>
</organism>
<dbReference type="Proteomes" id="UP000054928">
    <property type="component" value="Unassembled WGS sequence"/>
</dbReference>